<sequence>MTEATGEATGTEIAVAVDGSPGAVQAAHWARDLAEVWRMRVRLLHVTAGPDAPADLERLAGETGAGLQLLPAPPGAGTDGIADAVLAATGPARMLVAGSHGAGATGAMLAGRFADRVARSAPVPVAIVRDAEPGAEGVVAGVGGGECDHDEAVVAEAAALAAAWAAPLTLVHSWSDVVARAGTRLHRVQADRETVAGAAHAALEAAATTARDLVPDVHTRIVEGTALRALLDVAATARAVVVGPYGATPPVGMQLGSTSRSLVAFAPCPVVVLPARVSAAGTPG</sequence>
<feature type="domain" description="UspA" evidence="4">
    <location>
        <begin position="147"/>
        <end position="274"/>
    </location>
</feature>
<name>A0ABP4I990_9PSEU</name>
<protein>
    <submittedName>
        <fullName evidence="5">Universal stress protein</fullName>
    </submittedName>
</protein>
<keyword evidence="3" id="KW-0067">ATP-binding</keyword>
<evidence type="ECO:0000256" key="1">
    <source>
        <dbReference type="ARBA" id="ARBA00008791"/>
    </source>
</evidence>
<dbReference type="InterPro" id="IPR006015">
    <property type="entry name" value="Universal_stress_UspA"/>
</dbReference>
<evidence type="ECO:0000256" key="2">
    <source>
        <dbReference type="ARBA" id="ARBA00022741"/>
    </source>
</evidence>
<comment type="caution">
    <text evidence="5">The sequence shown here is derived from an EMBL/GenBank/DDBJ whole genome shotgun (WGS) entry which is preliminary data.</text>
</comment>
<reference evidence="6" key="1">
    <citation type="journal article" date="2019" name="Int. J. Syst. Evol. Microbiol.">
        <title>The Global Catalogue of Microorganisms (GCM) 10K type strain sequencing project: providing services to taxonomists for standard genome sequencing and annotation.</title>
        <authorList>
            <consortium name="The Broad Institute Genomics Platform"/>
            <consortium name="The Broad Institute Genome Sequencing Center for Infectious Disease"/>
            <person name="Wu L."/>
            <person name="Ma J."/>
        </authorList>
    </citation>
    <scope>NUCLEOTIDE SEQUENCE [LARGE SCALE GENOMIC DNA]</scope>
    <source>
        <strain evidence="6">JCM 11896</strain>
    </source>
</reference>
<dbReference type="SUPFAM" id="SSF52402">
    <property type="entry name" value="Adenine nucleotide alpha hydrolases-like"/>
    <property type="match status" value="2"/>
</dbReference>
<organism evidence="5 6">
    <name type="scientific">Pseudonocardia kongjuensis</name>
    <dbReference type="NCBI Taxonomy" id="102227"/>
    <lineage>
        <taxon>Bacteria</taxon>
        <taxon>Bacillati</taxon>
        <taxon>Actinomycetota</taxon>
        <taxon>Actinomycetes</taxon>
        <taxon>Pseudonocardiales</taxon>
        <taxon>Pseudonocardiaceae</taxon>
        <taxon>Pseudonocardia</taxon>
    </lineage>
</organism>
<dbReference type="Gene3D" id="3.40.50.620">
    <property type="entry name" value="HUPs"/>
    <property type="match status" value="3"/>
</dbReference>
<evidence type="ECO:0000259" key="4">
    <source>
        <dbReference type="Pfam" id="PF00582"/>
    </source>
</evidence>
<comment type="similarity">
    <text evidence="1">Belongs to the universal stress protein A family.</text>
</comment>
<gene>
    <name evidence="5" type="ORF">GCM10009613_01550</name>
</gene>
<dbReference type="EMBL" id="BAAAJK010000001">
    <property type="protein sequence ID" value="GAA1379216.1"/>
    <property type="molecule type" value="Genomic_DNA"/>
</dbReference>
<proteinExistence type="inferred from homology"/>
<dbReference type="CDD" id="cd00293">
    <property type="entry name" value="USP-like"/>
    <property type="match status" value="1"/>
</dbReference>
<feature type="domain" description="UspA" evidence="4">
    <location>
        <begin position="86"/>
        <end position="129"/>
    </location>
</feature>
<dbReference type="InterPro" id="IPR014729">
    <property type="entry name" value="Rossmann-like_a/b/a_fold"/>
</dbReference>
<evidence type="ECO:0000313" key="6">
    <source>
        <dbReference type="Proteomes" id="UP001501414"/>
    </source>
</evidence>
<feature type="domain" description="UspA" evidence="4">
    <location>
        <begin position="13"/>
        <end position="56"/>
    </location>
</feature>
<dbReference type="PRINTS" id="PR01438">
    <property type="entry name" value="UNVRSLSTRESS"/>
</dbReference>
<keyword evidence="2" id="KW-0547">Nucleotide-binding</keyword>
<accession>A0ABP4I990</accession>
<dbReference type="Pfam" id="PF00582">
    <property type="entry name" value="Usp"/>
    <property type="match status" value="3"/>
</dbReference>
<evidence type="ECO:0000313" key="5">
    <source>
        <dbReference type="EMBL" id="GAA1379216.1"/>
    </source>
</evidence>
<evidence type="ECO:0000256" key="3">
    <source>
        <dbReference type="ARBA" id="ARBA00022840"/>
    </source>
</evidence>
<dbReference type="PANTHER" id="PTHR46268:SF27">
    <property type="entry name" value="UNIVERSAL STRESS PROTEIN RV2623"/>
    <property type="match status" value="1"/>
</dbReference>
<dbReference type="Proteomes" id="UP001501414">
    <property type="component" value="Unassembled WGS sequence"/>
</dbReference>
<dbReference type="RefSeq" id="WP_344017543.1">
    <property type="nucleotide sequence ID" value="NZ_BAAAJK010000001.1"/>
</dbReference>
<keyword evidence="6" id="KW-1185">Reference proteome</keyword>
<dbReference type="InterPro" id="IPR006016">
    <property type="entry name" value="UspA"/>
</dbReference>
<dbReference type="PANTHER" id="PTHR46268">
    <property type="entry name" value="STRESS RESPONSE PROTEIN NHAX"/>
    <property type="match status" value="1"/>
</dbReference>